<feature type="transmembrane region" description="Helical" evidence="14">
    <location>
        <begin position="80"/>
        <end position="100"/>
    </location>
</feature>
<keyword evidence="14" id="KW-0573">Peptidoglycan synthesis</keyword>
<comment type="caution">
    <text evidence="15">The sequence shown here is derived from an EMBL/GenBank/DDBJ whole genome shotgun (WGS) entry which is preliminary data.</text>
</comment>
<evidence type="ECO:0000256" key="1">
    <source>
        <dbReference type="ARBA" id="ARBA00004651"/>
    </source>
</evidence>
<dbReference type="EC" id="3.6.1.27" evidence="3 14"/>
<evidence type="ECO:0000256" key="10">
    <source>
        <dbReference type="ARBA" id="ARBA00023251"/>
    </source>
</evidence>
<keyword evidence="9 14" id="KW-0472">Membrane</keyword>
<evidence type="ECO:0000256" key="4">
    <source>
        <dbReference type="ARBA" id="ARBA00021581"/>
    </source>
</evidence>
<dbReference type="Pfam" id="PF02673">
    <property type="entry name" value="BacA"/>
    <property type="match status" value="1"/>
</dbReference>
<accession>A0A0G1J8A4</accession>
<keyword evidence="14" id="KW-0961">Cell wall biogenesis/degradation</keyword>
<proteinExistence type="inferred from homology"/>
<dbReference type="AlphaFoldDB" id="A0A0G1J8A4"/>
<feature type="transmembrane region" description="Helical" evidence="14">
    <location>
        <begin position="107"/>
        <end position="124"/>
    </location>
</feature>
<keyword evidence="7 14" id="KW-0378">Hydrolase</keyword>
<evidence type="ECO:0000256" key="5">
    <source>
        <dbReference type="ARBA" id="ARBA00022475"/>
    </source>
</evidence>
<evidence type="ECO:0000256" key="2">
    <source>
        <dbReference type="ARBA" id="ARBA00010621"/>
    </source>
</evidence>
<dbReference type="HAMAP" id="MF_01006">
    <property type="entry name" value="Undec_diphosphatase"/>
    <property type="match status" value="1"/>
</dbReference>
<feature type="transmembrane region" description="Helical" evidence="14">
    <location>
        <begin position="211"/>
        <end position="233"/>
    </location>
</feature>
<evidence type="ECO:0000256" key="12">
    <source>
        <dbReference type="ARBA" id="ARBA00032932"/>
    </source>
</evidence>
<dbReference type="Proteomes" id="UP000034154">
    <property type="component" value="Unassembled WGS sequence"/>
</dbReference>
<feature type="transmembrane region" description="Helical" evidence="14">
    <location>
        <begin position="6"/>
        <end position="28"/>
    </location>
</feature>
<evidence type="ECO:0000256" key="14">
    <source>
        <dbReference type="HAMAP-Rule" id="MF_01006"/>
    </source>
</evidence>
<keyword evidence="5 14" id="KW-1003">Cell membrane</keyword>
<keyword evidence="8 14" id="KW-1133">Transmembrane helix</keyword>
<sequence>MPIQPFILGLIQGLTEFLPISSSGHLILIPKLFGWAEQGLAFDATIHLATLAAVIVALWVDVKTITLGVFKRNENGRLGWLILTATVPVLAVGFFFNDWFETVFRSPLVVAASLAFWGVILWIADAWTKKQAEDHLEKIGWKRTVIICLSQIIAFIPGTSRSGITITAGLFGGLSREAAARFSFLLGIPAIAAAGGYSLLKIIYGGESVDWLSLTVAFAAAFVSGFFAIKFLLKIMKAASYKWFAIYRIILAAVILLFFL</sequence>
<feature type="transmembrane region" description="Helical" evidence="14">
    <location>
        <begin position="240"/>
        <end position="259"/>
    </location>
</feature>
<evidence type="ECO:0000256" key="6">
    <source>
        <dbReference type="ARBA" id="ARBA00022692"/>
    </source>
</evidence>
<dbReference type="GO" id="GO:0008360">
    <property type="term" value="P:regulation of cell shape"/>
    <property type="evidence" value="ECO:0007669"/>
    <property type="project" value="UniProtKB-KW"/>
</dbReference>
<dbReference type="GO" id="GO:0050380">
    <property type="term" value="F:undecaprenyl-diphosphatase activity"/>
    <property type="evidence" value="ECO:0007669"/>
    <property type="project" value="UniProtKB-UniRule"/>
</dbReference>
<keyword evidence="6 14" id="KW-0812">Transmembrane</keyword>
<feature type="transmembrane region" description="Helical" evidence="14">
    <location>
        <begin position="40"/>
        <end position="60"/>
    </location>
</feature>
<dbReference type="EMBL" id="LCJB01000095">
    <property type="protein sequence ID" value="KKT67881.1"/>
    <property type="molecule type" value="Genomic_DNA"/>
</dbReference>
<dbReference type="PATRIC" id="fig|1619000.3.peg.1133"/>
<comment type="function">
    <text evidence="14">Catalyzes the dephosphorylation of undecaprenyl diphosphate (UPP). Confers resistance to bacitracin.</text>
</comment>
<reference evidence="15 16" key="1">
    <citation type="journal article" date="2015" name="Nature">
        <title>rRNA introns, odd ribosomes, and small enigmatic genomes across a large radiation of phyla.</title>
        <authorList>
            <person name="Brown C.T."/>
            <person name="Hug L.A."/>
            <person name="Thomas B.C."/>
            <person name="Sharon I."/>
            <person name="Castelle C.J."/>
            <person name="Singh A."/>
            <person name="Wilkins M.J."/>
            <person name="Williams K.H."/>
            <person name="Banfield J.F."/>
        </authorList>
    </citation>
    <scope>NUCLEOTIDE SEQUENCE [LARGE SCALE GENOMIC DNA]</scope>
</reference>
<keyword evidence="14" id="KW-0133">Cell shape</keyword>
<evidence type="ECO:0000256" key="9">
    <source>
        <dbReference type="ARBA" id="ARBA00023136"/>
    </source>
</evidence>
<evidence type="ECO:0000256" key="8">
    <source>
        <dbReference type="ARBA" id="ARBA00022989"/>
    </source>
</evidence>
<dbReference type="GO" id="GO:0046677">
    <property type="term" value="P:response to antibiotic"/>
    <property type="evidence" value="ECO:0007669"/>
    <property type="project" value="UniProtKB-UniRule"/>
</dbReference>
<dbReference type="GO" id="GO:0005886">
    <property type="term" value="C:plasma membrane"/>
    <property type="evidence" value="ECO:0007669"/>
    <property type="project" value="UniProtKB-SubCell"/>
</dbReference>
<comment type="miscellaneous">
    <text evidence="14">Bacitracin is thought to be involved in the inhibition of peptidoglycan synthesis by sequestering undecaprenyl diphosphate, thereby reducing the pool of lipid carrier available.</text>
</comment>
<comment type="subcellular location">
    <subcellularLocation>
        <location evidence="1 14">Cell membrane</location>
        <topology evidence="1 14">Multi-pass membrane protein</topology>
    </subcellularLocation>
</comment>
<evidence type="ECO:0000256" key="13">
    <source>
        <dbReference type="ARBA" id="ARBA00047594"/>
    </source>
</evidence>
<evidence type="ECO:0000313" key="16">
    <source>
        <dbReference type="Proteomes" id="UP000034154"/>
    </source>
</evidence>
<dbReference type="PANTHER" id="PTHR30622:SF4">
    <property type="entry name" value="UNDECAPRENYL-DIPHOSPHATASE"/>
    <property type="match status" value="1"/>
</dbReference>
<gene>
    <name evidence="14" type="primary">uppP</name>
    <name evidence="15" type="ORF">UW63_C0095G0002</name>
</gene>
<dbReference type="GO" id="GO:0071555">
    <property type="term" value="P:cell wall organization"/>
    <property type="evidence" value="ECO:0007669"/>
    <property type="project" value="UniProtKB-KW"/>
</dbReference>
<evidence type="ECO:0000256" key="3">
    <source>
        <dbReference type="ARBA" id="ARBA00012374"/>
    </source>
</evidence>
<protein>
    <recommendedName>
        <fullName evidence="4 14">Undecaprenyl-diphosphatase</fullName>
        <ecNumber evidence="3 14">3.6.1.27</ecNumber>
    </recommendedName>
    <alternativeName>
        <fullName evidence="12 14">Bacitracin resistance protein</fullName>
    </alternativeName>
    <alternativeName>
        <fullName evidence="11 14">Undecaprenyl pyrophosphate phosphatase</fullName>
    </alternativeName>
</protein>
<keyword evidence="10 14" id="KW-0046">Antibiotic resistance</keyword>
<dbReference type="InterPro" id="IPR003824">
    <property type="entry name" value="UppP"/>
</dbReference>
<comment type="catalytic activity">
    <reaction evidence="13 14">
        <text>di-trans,octa-cis-undecaprenyl diphosphate + H2O = di-trans,octa-cis-undecaprenyl phosphate + phosphate + H(+)</text>
        <dbReference type="Rhea" id="RHEA:28094"/>
        <dbReference type="ChEBI" id="CHEBI:15377"/>
        <dbReference type="ChEBI" id="CHEBI:15378"/>
        <dbReference type="ChEBI" id="CHEBI:43474"/>
        <dbReference type="ChEBI" id="CHEBI:58405"/>
        <dbReference type="ChEBI" id="CHEBI:60392"/>
        <dbReference type="EC" id="3.6.1.27"/>
    </reaction>
</comment>
<evidence type="ECO:0000256" key="7">
    <source>
        <dbReference type="ARBA" id="ARBA00022801"/>
    </source>
</evidence>
<dbReference type="PANTHER" id="PTHR30622">
    <property type="entry name" value="UNDECAPRENYL-DIPHOSPHATASE"/>
    <property type="match status" value="1"/>
</dbReference>
<evidence type="ECO:0000256" key="11">
    <source>
        <dbReference type="ARBA" id="ARBA00032707"/>
    </source>
</evidence>
<organism evidence="15 16">
    <name type="scientific">Candidatus Uhrbacteria bacterium GW2011_GWF2_44_350</name>
    <dbReference type="NCBI Taxonomy" id="1619000"/>
    <lineage>
        <taxon>Bacteria</taxon>
        <taxon>Candidatus Uhriibacteriota</taxon>
    </lineage>
</organism>
<dbReference type="GO" id="GO:0009252">
    <property type="term" value="P:peptidoglycan biosynthetic process"/>
    <property type="evidence" value="ECO:0007669"/>
    <property type="project" value="UniProtKB-KW"/>
</dbReference>
<comment type="similarity">
    <text evidence="2 14">Belongs to the UppP family.</text>
</comment>
<dbReference type="NCBIfam" id="TIGR00753">
    <property type="entry name" value="undec_PP_bacA"/>
    <property type="match status" value="1"/>
</dbReference>
<feature type="transmembrane region" description="Helical" evidence="14">
    <location>
        <begin position="184"/>
        <end position="205"/>
    </location>
</feature>
<name>A0A0G1J8A4_9BACT</name>
<evidence type="ECO:0000313" key="15">
    <source>
        <dbReference type="EMBL" id="KKT67881.1"/>
    </source>
</evidence>